<name>A1VWG4_POLNA</name>
<sequence length="333" mass="36941">MSEAFLHLLRGSSRKRVPLLDVKRAFFEAHPETLTSPSRHEHLLSALRGLESSCAVQLPAPGSWERVGNPPLPNWVQLVRSEPAQPSPDYSQVPWVPELGFWPDLKPSALEAAKAVNDFLLRRRKSLLMVPLKERSLEIFGDEKRLDTLKSGNTLFGGRLPLSALGAFQVPPPIPYRKADAPGMPVLVVENHNSYWSFGEWNQAAKRYSAVVYGCGEAFRSTGAALGQVLREVQAVGAEYLGDLDPKGMRIPHEFNGASAITDPKVRPAVDWYRWLLQHGRKREKPEFATVDKAHALAWLGDGLGEEVAAVWIVGLWIPQEGLGYEQLAAFDS</sequence>
<evidence type="ECO:0000313" key="2">
    <source>
        <dbReference type="EMBL" id="ABM39992.1"/>
    </source>
</evidence>
<evidence type="ECO:0000259" key="1">
    <source>
        <dbReference type="Pfam" id="PF09983"/>
    </source>
</evidence>
<dbReference type="EMBL" id="CP000532">
    <property type="protein sequence ID" value="ABM39992.1"/>
    <property type="molecule type" value="Genomic_DNA"/>
</dbReference>
<keyword evidence="2" id="KW-0614">Plasmid</keyword>
<dbReference type="HOGENOM" id="CLU_062230_0_0_4"/>
<dbReference type="RefSeq" id="WP_011798363.1">
    <property type="nucleotide sequence ID" value="NC_008759.1"/>
</dbReference>
<dbReference type="InterPro" id="IPR036078">
    <property type="entry name" value="Spo11/TopoVI_A_sf"/>
</dbReference>
<dbReference type="Pfam" id="PF09983">
    <property type="entry name" value="JetD_C"/>
    <property type="match status" value="1"/>
</dbReference>
<dbReference type="GO" id="GO:0005694">
    <property type="term" value="C:chromosome"/>
    <property type="evidence" value="ECO:0007669"/>
    <property type="project" value="InterPro"/>
</dbReference>
<reference evidence="3" key="1">
    <citation type="journal article" date="2009" name="Environ. Microbiol.">
        <title>The genome of Polaromonas naphthalenivorans strain CJ2, isolated from coal tar-contaminated sediment, reveals physiological and metabolic versatility and evolution through extensive horizontal gene transfer.</title>
        <authorList>
            <person name="Yagi J.M."/>
            <person name="Sims D."/>
            <person name="Brettin T."/>
            <person name="Bruce D."/>
            <person name="Madsen E.L."/>
        </authorList>
    </citation>
    <scope>NUCLEOTIDE SEQUENCE [LARGE SCALE GENOMIC DNA]</scope>
    <source>
        <strain evidence="3">CJ2</strain>
        <plasmid evidence="3">Plasmid pPNAP03</plasmid>
    </source>
</reference>
<keyword evidence="3" id="KW-1185">Reference proteome</keyword>
<evidence type="ECO:0000313" key="3">
    <source>
        <dbReference type="Proteomes" id="UP000000644"/>
    </source>
</evidence>
<accession>A1VWG4</accession>
<feature type="domain" description="Wadjet protein JetD C-terminal" evidence="1">
    <location>
        <begin position="178"/>
        <end position="253"/>
    </location>
</feature>
<protein>
    <recommendedName>
        <fullName evidence="1">Wadjet protein JetD C-terminal domain-containing protein</fullName>
    </recommendedName>
</protein>
<geneLocation type="plasmid" evidence="2 3">
    <name>pPNAP03</name>
</geneLocation>
<dbReference type="AlphaFoldDB" id="A1VWG4"/>
<dbReference type="SUPFAM" id="SSF56726">
    <property type="entry name" value="DNA topoisomerase IV, alpha subunit"/>
    <property type="match status" value="1"/>
</dbReference>
<organism evidence="2 3">
    <name type="scientific">Polaromonas naphthalenivorans (strain CJ2)</name>
    <dbReference type="NCBI Taxonomy" id="365044"/>
    <lineage>
        <taxon>Bacteria</taxon>
        <taxon>Pseudomonadati</taxon>
        <taxon>Pseudomonadota</taxon>
        <taxon>Betaproteobacteria</taxon>
        <taxon>Burkholderiales</taxon>
        <taxon>Comamonadaceae</taxon>
        <taxon>Polaromonas</taxon>
    </lineage>
</organism>
<dbReference type="GO" id="GO:0003677">
    <property type="term" value="F:DNA binding"/>
    <property type="evidence" value="ECO:0007669"/>
    <property type="project" value="InterPro"/>
</dbReference>
<dbReference type="KEGG" id="pna:Pnap_4928"/>
<gene>
    <name evidence="2" type="ordered locus">Pnap_4928</name>
</gene>
<proteinExistence type="predicted"/>
<dbReference type="Proteomes" id="UP000000644">
    <property type="component" value="Plasmid pPNAP03"/>
</dbReference>
<dbReference type="InterPro" id="IPR024534">
    <property type="entry name" value="JetD_C"/>
</dbReference>